<feature type="compositionally biased region" description="Acidic residues" evidence="1">
    <location>
        <begin position="57"/>
        <end position="76"/>
    </location>
</feature>
<keyword evidence="3" id="KW-1185">Reference proteome</keyword>
<dbReference type="EMBL" id="JAEFBJ010000008">
    <property type="protein sequence ID" value="KAG7583968.1"/>
    <property type="molecule type" value="Genomic_DNA"/>
</dbReference>
<name>A0A8T2BA07_ARASU</name>
<evidence type="ECO:0000256" key="1">
    <source>
        <dbReference type="SAM" id="MobiDB-lite"/>
    </source>
</evidence>
<reference evidence="2 3" key="1">
    <citation type="submission" date="2020-12" db="EMBL/GenBank/DDBJ databases">
        <title>Concerted genomic and epigenomic changes stabilize Arabidopsis allopolyploids.</title>
        <authorList>
            <person name="Chen Z."/>
        </authorList>
    </citation>
    <scope>NUCLEOTIDE SEQUENCE [LARGE SCALE GENOMIC DNA]</scope>
    <source>
        <strain evidence="2">As9502</strain>
        <tissue evidence="2">Leaf</tissue>
    </source>
</reference>
<evidence type="ECO:0000313" key="3">
    <source>
        <dbReference type="Proteomes" id="UP000694251"/>
    </source>
</evidence>
<proteinExistence type="predicted"/>
<dbReference type="AlphaFoldDB" id="A0A8T2BA07"/>
<accession>A0A8T2BA07</accession>
<feature type="region of interest" description="Disordered" evidence="1">
    <location>
        <begin position="39"/>
        <end position="85"/>
    </location>
</feature>
<dbReference type="Proteomes" id="UP000694251">
    <property type="component" value="Chromosome 8"/>
</dbReference>
<comment type="caution">
    <text evidence="2">The sequence shown here is derived from an EMBL/GenBank/DDBJ whole genome shotgun (WGS) entry which is preliminary data.</text>
</comment>
<dbReference type="PANTHER" id="PTHR38393">
    <property type="entry name" value="GLUTAMYL-TRNA (GLN) AMIDOTRANSFERASE SUBUNIT C"/>
    <property type="match status" value="1"/>
</dbReference>
<dbReference type="PANTHER" id="PTHR38393:SF1">
    <property type="entry name" value="GLUTAMYL-TRNA (GLN) AMIDOTRANSFERASE SUBUNIT C"/>
    <property type="match status" value="1"/>
</dbReference>
<organism evidence="2 3">
    <name type="scientific">Arabidopsis suecica</name>
    <name type="common">Swedish thale-cress</name>
    <name type="synonym">Cardaminopsis suecica</name>
    <dbReference type="NCBI Taxonomy" id="45249"/>
    <lineage>
        <taxon>Eukaryota</taxon>
        <taxon>Viridiplantae</taxon>
        <taxon>Streptophyta</taxon>
        <taxon>Embryophyta</taxon>
        <taxon>Tracheophyta</taxon>
        <taxon>Spermatophyta</taxon>
        <taxon>Magnoliopsida</taxon>
        <taxon>eudicotyledons</taxon>
        <taxon>Gunneridae</taxon>
        <taxon>Pentapetalae</taxon>
        <taxon>rosids</taxon>
        <taxon>malvids</taxon>
        <taxon>Brassicales</taxon>
        <taxon>Brassicaceae</taxon>
        <taxon>Camelineae</taxon>
        <taxon>Arabidopsis</taxon>
    </lineage>
</organism>
<evidence type="ECO:0000313" key="2">
    <source>
        <dbReference type="EMBL" id="KAG7583968.1"/>
    </source>
</evidence>
<gene>
    <name evidence="2" type="ORF">ISN44_As08g034690</name>
</gene>
<protein>
    <submittedName>
        <fullName evidence="2">Uncharacterized protein</fullName>
    </submittedName>
</protein>
<dbReference type="OrthoDB" id="1733680at2759"/>
<sequence length="93" mass="10577">MMTSEKHGRKWGMIIVYGHEVKTKAMIIQNKKVEESALKMGNKKARQQVRDSSDLIDASDSDDVTSNEGDDDDDIPTESWPNEASDKYIQKLF</sequence>